<name>A0A4S4F2M2_CAMSN</name>
<reference evidence="1 2" key="1">
    <citation type="journal article" date="2018" name="Proc. Natl. Acad. Sci. U.S.A.">
        <title>Draft genome sequence of Camellia sinensis var. sinensis provides insights into the evolution of the tea genome and tea quality.</title>
        <authorList>
            <person name="Wei C."/>
            <person name="Yang H."/>
            <person name="Wang S."/>
            <person name="Zhao J."/>
            <person name="Liu C."/>
            <person name="Gao L."/>
            <person name="Xia E."/>
            <person name="Lu Y."/>
            <person name="Tai Y."/>
            <person name="She G."/>
            <person name="Sun J."/>
            <person name="Cao H."/>
            <person name="Tong W."/>
            <person name="Gao Q."/>
            <person name="Li Y."/>
            <person name="Deng W."/>
            <person name="Jiang X."/>
            <person name="Wang W."/>
            <person name="Chen Q."/>
            <person name="Zhang S."/>
            <person name="Li H."/>
            <person name="Wu J."/>
            <person name="Wang P."/>
            <person name="Li P."/>
            <person name="Shi C."/>
            <person name="Zheng F."/>
            <person name="Jian J."/>
            <person name="Huang B."/>
            <person name="Shan D."/>
            <person name="Shi M."/>
            <person name="Fang C."/>
            <person name="Yue Y."/>
            <person name="Li F."/>
            <person name="Li D."/>
            <person name="Wei S."/>
            <person name="Han B."/>
            <person name="Jiang C."/>
            <person name="Yin Y."/>
            <person name="Xia T."/>
            <person name="Zhang Z."/>
            <person name="Bennetzen J.L."/>
            <person name="Zhao S."/>
            <person name="Wan X."/>
        </authorList>
    </citation>
    <scope>NUCLEOTIDE SEQUENCE [LARGE SCALE GENOMIC DNA]</scope>
    <source>
        <strain evidence="2">cv. Shuchazao</strain>
        <tissue evidence="1">Leaf</tissue>
    </source>
</reference>
<dbReference type="PANTHER" id="PTHR48412">
    <property type="entry name" value="ARM REPEAT SUPERFAMILY PROTEIN"/>
    <property type="match status" value="1"/>
</dbReference>
<accession>A0A4S4F2M2</accession>
<dbReference type="STRING" id="542762.A0A4S4F2M2"/>
<dbReference type="PANTHER" id="PTHR48412:SF1">
    <property type="entry name" value="ARM REPEAT SUPERFAMILY PROTEIN"/>
    <property type="match status" value="1"/>
</dbReference>
<evidence type="ECO:0000313" key="1">
    <source>
        <dbReference type="EMBL" id="THG23743.1"/>
    </source>
</evidence>
<proteinExistence type="predicted"/>
<evidence type="ECO:0000313" key="2">
    <source>
        <dbReference type="Proteomes" id="UP000306102"/>
    </source>
</evidence>
<dbReference type="Proteomes" id="UP000306102">
    <property type="component" value="Unassembled WGS sequence"/>
</dbReference>
<sequence length="246" mass="26603">MAPQQTMTHSLSSNSHLRLDSVFTALFDCVGCFGSKCVFSVGFNRNLNSPKFQSSIFGTVVPGKSMRPIKAIATEMPATAQSLLTSEASTASQASNTLKELINFHIRRNCLTIDNESVDDEVKHSMESSSVKSTCAIFQNVLSSCVGVPNEQSLAVISALFRKLVRSNVGTGAFATLPKTFEINGSSVVFESKPPYSKKITSKNIRALASCSKELAQALVDVFFGSPPEKHAYLKVSFSILLYALK</sequence>
<organism evidence="1 2">
    <name type="scientific">Camellia sinensis var. sinensis</name>
    <name type="common">China tea</name>
    <dbReference type="NCBI Taxonomy" id="542762"/>
    <lineage>
        <taxon>Eukaryota</taxon>
        <taxon>Viridiplantae</taxon>
        <taxon>Streptophyta</taxon>
        <taxon>Embryophyta</taxon>
        <taxon>Tracheophyta</taxon>
        <taxon>Spermatophyta</taxon>
        <taxon>Magnoliopsida</taxon>
        <taxon>eudicotyledons</taxon>
        <taxon>Gunneridae</taxon>
        <taxon>Pentapetalae</taxon>
        <taxon>asterids</taxon>
        <taxon>Ericales</taxon>
        <taxon>Theaceae</taxon>
        <taxon>Camellia</taxon>
    </lineage>
</organism>
<gene>
    <name evidence="1" type="ORF">TEA_015409</name>
</gene>
<dbReference type="AlphaFoldDB" id="A0A4S4F2M2"/>
<dbReference type="EMBL" id="SDRB02000171">
    <property type="protein sequence ID" value="THG23743.1"/>
    <property type="molecule type" value="Genomic_DNA"/>
</dbReference>
<keyword evidence="2" id="KW-1185">Reference proteome</keyword>
<protein>
    <submittedName>
        <fullName evidence="1">Uncharacterized protein</fullName>
    </submittedName>
</protein>
<comment type="caution">
    <text evidence="1">The sequence shown here is derived from an EMBL/GenBank/DDBJ whole genome shotgun (WGS) entry which is preliminary data.</text>
</comment>